<evidence type="ECO:0000313" key="2">
    <source>
        <dbReference type="EMBL" id="TWH69938.1"/>
    </source>
</evidence>
<protein>
    <submittedName>
        <fullName evidence="2">Uncharacterized protein DUF1801</fullName>
    </submittedName>
</protein>
<reference evidence="2 3" key="1">
    <citation type="submission" date="2019-07" db="EMBL/GenBank/DDBJ databases">
        <title>R&amp;d 2014.</title>
        <authorList>
            <person name="Klenk H.-P."/>
        </authorList>
    </citation>
    <scope>NUCLEOTIDE SEQUENCE [LARGE SCALE GENOMIC DNA]</scope>
    <source>
        <strain evidence="2 3">DSM 43868</strain>
    </source>
</reference>
<dbReference type="SUPFAM" id="SSF159888">
    <property type="entry name" value="YdhG-like"/>
    <property type="match status" value="1"/>
</dbReference>
<organism evidence="2 3">
    <name type="scientific">Micromonospora olivasterospora</name>
    <dbReference type="NCBI Taxonomy" id="1880"/>
    <lineage>
        <taxon>Bacteria</taxon>
        <taxon>Bacillati</taxon>
        <taxon>Actinomycetota</taxon>
        <taxon>Actinomycetes</taxon>
        <taxon>Micromonosporales</taxon>
        <taxon>Micromonosporaceae</taxon>
        <taxon>Micromonospora</taxon>
    </lineage>
</organism>
<keyword evidence="3" id="KW-1185">Reference proteome</keyword>
<evidence type="ECO:0000259" key="1">
    <source>
        <dbReference type="Pfam" id="PF08818"/>
    </source>
</evidence>
<dbReference type="Pfam" id="PF08818">
    <property type="entry name" value="DUF1801"/>
    <property type="match status" value="1"/>
</dbReference>
<name>A0A562IGI9_MICOL</name>
<dbReference type="RefSeq" id="WP_145776358.1">
    <property type="nucleotide sequence ID" value="NZ_BAAATQ010000163.1"/>
</dbReference>
<evidence type="ECO:0000313" key="3">
    <source>
        <dbReference type="Proteomes" id="UP000319825"/>
    </source>
</evidence>
<feature type="domain" description="YdhG-like" evidence="1">
    <location>
        <begin position="28"/>
        <end position="133"/>
    </location>
</feature>
<gene>
    <name evidence="2" type="ORF">JD77_04955</name>
</gene>
<dbReference type="Proteomes" id="UP000319825">
    <property type="component" value="Unassembled WGS sequence"/>
</dbReference>
<dbReference type="InterPro" id="IPR014922">
    <property type="entry name" value="YdhG-like"/>
</dbReference>
<proteinExistence type="predicted"/>
<sequence length="148" mass="16366">MATAKQPVTVPTDASVEDFLAAVPDERRRADARRLCGVLREVTGEPAVMWGPSIVGFGSYRYAYASGRTGDWPLVAFSPRKQQLVVYLVAGFEERHASTLARLGPHKTGKGCLYLRRLDDVDDAALRELVERTVRVHRGVDRASGRAR</sequence>
<dbReference type="EMBL" id="VLKE01000001">
    <property type="protein sequence ID" value="TWH69938.1"/>
    <property type="molecule type" value="Genomic_DNA"/>
</dbReference>
<accession>A0A562IGI9</accession>
<comment type="caution">
    <text evidence="2">The sequence shown here is derived from an EMBL/GenBank/DDBJ whole genome shotgun (WGS) entry which is preliminary data.</text>
</comment>
<dbReference type="AlphaFoldDB" id="A0A562IGI9"/>
<dbReference type="OrthoDB" id="5951444at2"/>